<evidence type="ECO:0000313" key="4">
    <source>
        <dbReference type="Proteomes" id="UP001153069"/>
    </source>
</evidence>
<evidence type="ECO:0008006" key="5">
    <source>
        <dbReference type="Google" id="ProtNLM"/>
    </source>
</evidence>
<dbReference type="AlphaFoldDB" id="A0A9N8HXX2"/>
<reference evidence="3" key="1">
    <citation type="submission" date="2020-06" db="EMBL/GenBank/DDBJ databases">
        <authorList>
            <consortium name="Plant Systems Biology data submission"/>
        </authorList>
    </citation>
    <scope>NUCLEOTIDE SEQUENCE</scope>
    <source>
        <strain evidence="3">D6</strain>
    </source>
</reference>
<dbReference type="InterPro" id="IPR005046">
    <property type="entry name" value="DUF285"/>
</dbReference>
<evidence type="ECO:0000256" key="1">
    <source>
        <dbReference type="SAM" id="MobiDB-lite"/>
    </source>
</evidence>
<comment type="caution">
    <text evidence="3">The sequence shown here is derived from an EMBL/GenBank/DDBJ whole genome shotgun (WGS) entry which is preliminary data.</text>
</comment>
<keyword evidence="2" id="KW-0472">Membrane</keyword>
<keyword evidence="2" id="KW-0812">Transmembrane</keyword>
<gene>
    <name evidence="3" type="ORF">SEMRO_1888_G303630.1</name>
</gene>
<dbReference type="Proteomes" id="UP001153069">
    <property type="component" value="Unassembled WGS sequence"/>
</dbReference>
<sequence>MKEHLDKESFEGEEHAIELSTLESYSDACGDLEDGAMVEGEGIFRNGYMPVGSYRFSRYPIRIACAVSFIVAVLLCVGLLVIPKNDTKPQNQEPEEHPPYTSVDYRTHTKATPTPTVAPTLDYSVLPQNLSDCIQSRDRLLAAVDAYLFLKFSRQNQTTNPLSISNWCVHSIQDMRHLFDYDRNPLASQYNEPLNHWNFSSVIHFTQFFQGAKSFNQPVDIWDTSNAISFKGMFFGADTFNQPLNAWDTSRVETMSSMFRSADSMNQPLDQWNVSQVLEMSHMFDGAKTFKQNLCSWEPQLAPKMDHRLKLDSVFLGTQCPTKMDPLVVRDGYDDATEAPIVHLDPAGPFCFTCHDRRLS</sequence>
<feature type="region of interest" description="Disordered" evidence="1">
    <location>
        <begin position="86"/>
        <end position="105"/>
    </location>
</feature>
<dbReference type="Pfam" id="PF03382">
    <property type="entry name" value="DUF285"/>
    <property type="match status" value="1"/>
</dbReference>
<feature type="transmembrane region" description="Helical" evidence="2">
    <location>
        <begin position="59"/>
        <end position="82"/>
    </location>
</feature>
<keyword evidence="4" id="KW-1185">Reference proteome</keyword>
<evidence type="ECO:0000256" key="2">
    <source>
        <dbReference type="SAM" id="Phobius"/>
    </source>
</evidence>
<dbReference type="EMBL" id="CAICTM010001886">
    <property type="protein sequence ID" value="CAB9526783.1"/>
    <property type="molecule type" value="Genomic_DNA"/>
</dbReference>
<organism evidence="3 4">
    <name type="scientific">Seminavis robusta</name>
    <dbReference type="NCBI Taxonomy" id="568900"/>
    <lineage>
        <taxon>Eukaryota</taxon>
        <taxon>Sar</taxon>
        <taxon>Stramenopiles</taxon>
        <taxon>Ochrophyta</taxon>
        <taxon>Bacillariophyta</taxon>
        <taxon>Bacillariophyceae</taxon>
        <taxon>Bacillariophycidae</taxon>
        <taxon>Naviculales</taxon>
        <taxon>Naviculaceae</taxon>
        <taxon>Seminavis</taxon>
    </lineage>
</organism>
<name>A0A9N8HXX2_9STRA</name>
<keyword evidence="2" id="KW-1133">Transmembrane helix</keyword>
<accession>A0A9N8HXX2</accession>
<evidence type="ECO:0000313" key="3">
    <source>
        <dbReference type="EMBL" id="CAB9526783.1"/>
    </source>
</evidence>
<protein>
    <recommendedName>
        <fullName evidence="5">BspA family leucine-rich repeat surface protein</fullName>
    </recommendedName>
</protein>
<proteinExistence type="predicted"/>
<dbReference type="OrthoDB" id="42699at2759"/>